<reference evidence="3" key="1">
    <citation type="submission" date="2016-11" db="UniProtKB">
        <authorList>
            <consortium name="WormBaseParasite"/>
        </authorList>
    </citation>
    <scope>IDENTIFICATION</scope>
</reference>
<feature type="compositionally biased region" description="Basic and acidic residues" evidence="1">
    <location>
        <begin position="154"/>
        <end position="164"/>
    </location>
</feature>
<dbReference type="Proteomes" id="UP000095287">
    <property type="component" value="Unplaced"/>
</dbReference>
<name>A0A1I7YQ75_9BILA</name>
<evidence type="ECO:0000256" key="1">
    <source>
        <dbReference type="SAM" id="MobiDB-lite"/>
    </source>
</evidence>
<proteinExistence type="predicted"/>
<sequence>MTAFSTNCFNCGLVAESMLSCCRAAYCSICIGFYLEDCEDDRSCCLNNPQCNSPAREEFVFYSLEALEVFWAKRQAEERDQEEEKKLREAVLASMPKRKEPKQEPLPVVVVPKKPVKAPSDKPRKVVFDLDVPSAKRSQDSSFRKRRFPSDCGPDSKRFKERPPLKRRFPSDYGSDAKRRPETRVDRFLRDQSRSSSKDGRRDRHFSKERSAYSERRRPEEARHRQEDSRHRRHEEARYRRY</sequence>
<dbReference type="AlphaFoldDB" id="A0A1I7YQ75"/>
<evidence type="ECO:0000313" key="3">
    <source>
        <dbReference type="WBParaSite" id="L893_g18363.t1"/>
    </source>
</evidence>
<dbReference type="WBParaSite" id="L893_g18363.t1">
    <property type="protein sequence ID" value="L893_g18363.t1"/>
    <property type="gene ID" value="L893_g18363"/>
</dbReference>
<organism evidence="2 3">
    <name type="scientific">Steinernema glaseri</name>
    <dbReference type="NCBI Taxonomy" id="37863"/>
    <lineage>
        <taxon>Eukaryota</taxon>
        <taxon>Metazoa</taxon>
        <taxon>Ecdysozoa</taxon>
        <taxon>Nematoda</taxon>
        <taxon>Chromadorea</taxon>
        <taxon>Rhabditida</taxon>
        <taxon>Tylenchina</taxon>
        <taxon>Panagrolaimomorpha</taxon>
        <taxon>Strongyloidoidea</taxon>
        <taxon>Steinernematidae</taxon>
        <taxon>Steinernema</taxon>
    </lineage>
</organism>
<feature type="region of interest" description="Disordered" evidence="1">
    <location>
        <begin position="138"/>
        <end position="242"/>
    </location>
</feature>
<feature type="compositionally biased region" description="Basic and acidic residues" evidence="1">
    <location>
        <begin position="175"/>
        <end position="242"/>
    </location>
</feature>
<keyword evidence="2" id="KW-1185">Reference proteome</keyword>
<protein>
    <submittedName>
        <fullName evidence="3">RING-type domain-containing protein</fullName>
    </submittedName>
</protein>
<evidence type="ECO:0000313" key="2">
    <source>
        <dbReference type="Proteomes" id="UP000095287"/>
    </source>
</evidence>
<accession>A0A1I7YQ75</accession>